<proteinExistence type="predicted"/>
<accession>A0ABQ6BX86</accession>
<dbReference type="EMBL" id="BSOZ01000084">
    <property type="protein sequence ID" value="GLS06032.1"/>
    <property type="molecule type" value="Genomic_DNA"/>
</dbReference>
<dbReference type="Proteomes" id="UP001156836">
    <property type="component" value="Unassembled WGS sequence"/>
</dbReference>
<comment type="caution">
    <text evidence="1">The sequence shown here is derived from an EMBL/GenBank/DDBJ whole genome shotgun (WGS) entry which is preliminary data.</text>
</comment>
<reference evidence="2" key="1">
    <citation type="journal article" date="2019" name="Int. J. Syst. Evol. Microbiol.">
        <title>The Global Catalogue of Microorganisms (GCM) 10K type strain sequencing project: providing services to taxonomists for standard genome sequencing and annotation.</title>
        <authorList>
            <consortium name="The Broad Institute Genomics Platform"/>
            <consortium name="The Broad Institute Genome Sequencing Center for Infectious Disease"/>
            <person name="Wu L."/>
            <person name="Ma J."/>
        </authorList>
    </citation>
    <scope>NUCLEOTIDE SEQUENCE [LARGE SCALE GENOMIC DNA]</scope>
    <source>
        <strain evidence="2">NBRC 104970</strain>
    </source>
</reference>
<name>A0ABQ6BX86_9NEIS</name>
<protein>
    <submittedName>
        <fullName evidence="1">Uncharacterized protein</fullName>
    </submittedName>
</protein>
<gene>
    <name evidence="1" type="ORF">GCM10007860_31970</name>
</gene>
<evidence type="ECO:0000313" key="2">
    <source>
        <dbReference type="Proteomes" id="UP001156836"/>
    </source>
</evidence>
<dbReference type="RefSeq" id="WP_018749365.1">
    <property type="nucleotide sequence ID" value="NZ_BSOZ01000084.1"/>
</dbReference>
<sequence length="232" mass="25334">MGLFSRLFGRRDDPPAADPAPQGDPPELAAAIAALQAEDMPAVLRLAAPQLDATNPAVRADAQRLCALAQSRLGDWPAAFGHWQALFALEPTAHNALQVATTSVMCGEIERGEQWFRQSGELNASSQDTNPIQAHISFLTALCNVGRHADALPYLGWIRDVYRRLHITDDTFLHLRGVPFLSVFLENSWPVLHAALDAPAIEAWYGELIADLDEDGAQRARHWLATQTASAD</sequence>
<organism evidence="1 2">
    <name type="scientific">Chitiniphilus shinanonensis</name>
    <dbReference type="NCBI Taxonomy" id="553088"/>
    <lineage>
        <taxon>Bacteria</taxon>
        <taxon>Pseudomonadati</taxon>
        <taxon>Pseudomonadota</taxon>
        <taxon>Betaproteobacteria</taxon>
        <taxon>Neisseriales</taxon>
        <taxon>Chitinibacteraceae</taxon>
        <taxon>Chitiniphilus</taxon>
    </lineage>
</organism>
<keyword evidence="2" id="KW-1185">Reference proteome</keyword>
<evidence type="ECO:0000313" key="1">
    <source>
        <dbReference type="EMBL" id="GLS06032.1"/>
    </source>
</evidence>